<dbReference type="AlphaFoldDB" id="A0A0R0CMQ1"/>
<dbReference type="PANTHER" id="PTHR40940">
    <property type="entry name" value="PROTEIN BATD-RELATED"/>
    <property type="match status" value="1"/>
</dbReference>
<feature type="transmembrane region" description="Helical" evidence="1">
    <location>
        <begin position="417"/>
        <end position="438"/>
    </location>
</feature>
<reference evidence="2 3" key="1">
    <citation type="submission" date="2015-05" db="EMBL/GenBank/DDBJ databases">
        <title>Genome sequencing and analysis of members of genus Stenotrophomonas.</title>
        <authorList>
            <person name="Patil P.P."/>
            <person name="Midha S."/>
            <person name="Patil P.B."/>
        </authorList>
    </citation>
    <scope>NUCLEOTIDE SEQUENCE [LARGE SCALE GENOMIC DNA]</scope>
    <source>
        <strain evidence="2 3">DSM 18941</strain>
    </source>
</reference>
<keyword evidence="3" id="KW-1185">Reference proteome</keyword>
<keyword evidence="1" id="KW-0472">Membrane</keyword>
<comment type="caution">
    <text evidence="2">The sequence shown here is derived from an EMBL/GenBank/DDBJ whole genome shotgun (WGS) entry which is preliminary data.</text>
</comment>
<dbReference type="Pfam" id="PF13584">
    <property type="entry name" value="BatD"/>
    <property type="match status" value="1"/>
</dbReference>
<dbReference type="RefSeq" id="WP_057629012.1">
    <property type="nucleotide sequence ID" value="NZ_LDJJ01000040.1"/>
</dbReference>
<dbReference type="PANTHER" id="PTHR40940:SF1">
    <property type="entry name" value="PROTEIN BATD"/>
    <property type="match status" value="1"/>
</dbReference>
<sequence length="558" mass="59699">MTKNHPSLRLQRWLLLSLLAFCGLLQAQTRAWLDRDSITQAESITLTIETDQSGAPDYTPLQADFTLSAQSSSRQLQMGGGATRNSAQYAVTLTPRRTGMLDIPALRVGNASTTPLLVKVEAAPMASRDSNALAFIETEVDDKQPYVQQSVGVVVRLYFATQLASGELVLDTPAAASLQRIGDDRTSVREVNGRRYNVVERRFLLIPERSGPLQLAGARFSGQGAGGFFDDFFGRDNGQLSAQGADQTLQIRATPVNAPQPWLPLKNLQLRYTAAPNSGRTGEAIAIEVEAIASGATKAQFPELPVPSLGDSAQVFAEPPQYDETFDGASPQLKLTRRYSIVPQQTGALTVPGIQMAWWDVTAGQARTTALPALNLQVAQGSNNAMLPPPLAQPAAAGSPALSATALPAAGDPANNWLWPALAAGFALLWLATLIWGLSRRRATVVVQGTRANVANATGSAYGTADLRRALDAGSLDEVAHILAAMAGVDGLDAVLDRLDDPAQREALQRMQRARWGGEGDVSAARARLREVFKAGPRWRQTAVVEKPLLDPLYPGQS</sequence>
<evidence type="ECO:0000256" key="1">
    <source>
        <dbReference type="SAM" id="Phobius"/>
    </source>
</evidence>
<dbReference type="InterPro" id="IPR025738">
    <property type="entry name" value="BatD"/>
</dbReference>
<keyword evidence="1" id="KW-1133">Transmembrane helix</keyword>
<keyword evidence="1" id="KW-0812">Transmembrane</keyword>
<dbReference type="Proteomes" id="UP000051863">
    <property type="component" value="Unassembled WGS sequence"/>
</dbReference>
<evidence type="ECO:0000313" key="2">
    <source>
        <dbReference type="EMBL" id="KRG66785.1"/>
    </source>
</evidence>
<gene>
    <name evidence="2" type="ORF">ABB27_12270</name>
</gene>
<dbReference type="PATRIC" id="fig|405446.3.peg.2062"/>
<organism evidence="2 3">
    <name type="scientific">Stenotrophomonas terrae</name>
    <dbReference type="NCBI Taxonomy" id="405446"/>
    <lineage>
        <taxon>Bacteria</taxon>
        <taxon>Pseudomonadati</taxon>
        <taxon>Pseudomonadota</taxon>
        <taxon>Gammaproteobacteria</taxon>
        <taxon>Lysobacterales</taxon>
        <taxon>Lysobacteraceae</taxon>
        <taxon>Stenotrophomonas</taxon>
    </lineage>
</organism>
<accession>A0A0R0CMQ1</accession>
<protein>
    <submittedName>
        <fullName evidence="2">Membrane protein</fullName>
    </submittedName>
</protein>
<dbReference type="OrthoDB" id="5293418at2"/>
<name>A0A0R0CMQ1_9GAMM</name>
<evidence type="ECO:0000313" key="3">
    <source>
        <dbReference type="Proteomes" id="UP000051863"/>
    </source>
</evidence>
<proteinExistence type="predicted"/>
<dbReference type="EMBL" id="LDJJ01000040">
    <property type="protein sequence ID" value="KRG66785.1"/>
    <property type="molecule type" value="Genomic_DNA"/>
</dbReference>